<reference evidence="1" key="1">
    <citation type="submission" date="2019-12" db="EMBL/GenBank/DDBJ databases">
        <title>Genome sequence of Babesia ovis.</title>
        <authorList>
            <person name="Yamagishi J."/>
            <person name="Sevinc F."/>
            <person name="Xuan X."/>
        </authorList>
    </citation>
    <scope>NUCLEOTIDE SEQUENCE</scope>
    <source>
        <strain evidence="1">Selcuk</strain>
    </source>
</reference>
<protein>
    <submittedName>
        <fullName evidence="1">Tellurite resistance protein, putative</fullName>
    </submittedName>
</protein>
<dbReference type="EMBL" id="BLIY01000022">
    <property type="protein sequence ID" value="GFE55576.1"/>
    <property type="molecule type" value="Genomic_DNA"/>
</dbReference>
<evidence type="ECO:0000313" key="1">
    <source>
        <dbReference type="EMBL" id="GFE55576.1"/>
    </source>
</evidence>
<evidence type="ECO:0000313" key="2">
    <source>
        <dbReference type="Proteomes" id="UP001057455"/>
    </source>
</evidence>
<gene>
    <name evidence="1" type="ORF">BaOVIS_029800</name>
</gene>
<keyword evidence="2" id="KW-1185">Reference proteome</keyword>
<dbReference type="Proteomes" id="UP001057455">
    <property type="component" value="Unassembled WGS sequence"/>
</dbReference>
<proteinExistence type="predicted"/>
<name>A0A9W5TD85_BABOV</name>
<sequence>MNCLFRSCLPRADSEEAPTRSPTIKDDAYRKEELKQLVGIFASRAQKFLNCTRIFLDTEEFKKARYRLDCQLRVLTFKGEGEPLEIPLTSVKAVYGFEDLQLLTNYEDFLRRDIIQNLSQDDRDRLAIIEYKHDGADCQLIIMEQEIETSDPLITVLRILQMYSMQQQ</sequence>
<dbReference type="AlphaFoldDB" id="A0A9W5TD85"/>
<dbReference type="OrthoDB" id="365127at2759"/>
<comment type="caution">
    <text evidence="1">The sequence shown here is derived from an EMBL/GenBank/DDBJ whole genome shotgun (WGS) entry which is preliminary data.</text>
</comment>
<accession>A0A9W5TD85</accession>
<organism evidence="1 2">
    <name type="scientific">Babesia ovis</name>
    <dbReference type="NCBI Taxonomy" id="5869"/>
    <lineage>
        <taxon>Eukaryota</taxon>
        <taxon>Sar</taxon>
        <taxon>Alveolata</taxon>
        <taxon>Apicomplexa</taxon>
        <taxon>Aconoidasida</taxon>
        <taxon>Piroplasmida</taxon>
        <taxon>Babesiidae</taxon>
        <taxon>Babesia</taxon>
    </lineage>
</organism>